<dbReference type="Gene3D" id="2.30.30.140">
    <property type="match status" value="1"/>
</dbReference>
<reference evidence="3" key="1">
    <citation type="journal article" date="2022" name="bioRxiv">
        <title>Sequencing and chromosome-scale assembly of the giantPleurodeles waltlgenome.</title>
        <authorList>
            <person name="Brown T."/>
            <person name="Elewa A."/>
            <person name="Iarovenko S."/>
            <person name="Subramanian E."/>
            <person name="Araus A.J."/>
            <person name="Petzold A."/>
            <person name="Susuki M."/>
            <person name="Suzuki K.-i.T."/>
            <person name="Hayashi T."/>
            <person name="Toyoda A."/>
            <person name="Oliveira C."/>
            <person name="Osipova E."/>
            <person name="Leigh N.D."/>
            <person name="Simon A."/>
            <person name="Yun M.H."/>
        </authorList>
    </citation>
    <scope>NUCLEOTIDE SEQUENCE</scope>
    <source>
        <strain evidence="3">20211129_DDA</strain>
        <tissue evidence="3">Liver</tissue>
    </source>
</reference>
<dbReference type="Gene3D" id="1.20.930.10">
    <property type="entry name" value="Conserved domain common to transcription factors TFIIS, elongin A, CRSP70"/>
    <property type="match status" value="1"/>
</dbReference>
<dbReference type="Proteomes" id="UP001066276">
    <property type="component" value="Chromosome 1_1"/>
</dbReference>
<feature type="compositionally biased region" description="Basic and acidic residues" evidence="1">
    <location>
        <begin position="504"/>
        <end position="533"/>
    </location>
</feature>
<dbReference type="SUPFAM" id="SSF140576">
    <property type="entry name" value="HIV integrase-binding domain"/>
    <property type="match status" value="1"/>
</dbReference>
<feature type="region of interest" description="Disordered" evidence="1">
    <location>
        <begin position="209"/>
        <end position="228"/>
    </location>
</feature>
<feature type="domain" description="Lens epithelium-derived growth factor integrase-binding" evidence="2">
    <location>
        <begin position="409"/>
        <end position="508"/>
    </location>
</feature>
<comment type="caution">
    <text evidence="3">The sequence shown here is derived from an EMBL/GenBank/DDBJ whole genome shotgun (WGS) entry which is preliminary data.</text>
</comment>
<feature type="compositionally biased region" description="Acidic residues" evidence="1">
    <location>
        <begin position="95"/>
        <end position="112"/>
    </location>
</feature>
<dbReference type="InterPro" id="IPR021567">
    <property type="entry name" value="LEDGF_IBD"/>
</dbReference>
<gene>
    <name evidence="3" type="ORF">NDU88_005690</name>
</gene>
<dbReference type="InterPro" id="IPR036218">
    <property type="entry name" value="HIVI-bd_sf"/>
</dbReference>
<feature type="compositionally biased region" description="Polar residues" evidence="1">
    <location>
        <begin position="577"/>
        <end position="591"/>
    </location>
</feature>
<feature type="region of interest" description="Disordered" evidence="1">
    <location>
        <begin position="94"/>
        <end position="168"/>
    </location>
</feature>
<evidence type="ECO:0000259" key="2">
    <source>
        <dbReference type="Pfam" id="PF11467"/>
    </source>
</evidence>
<evidence type="ECO:0000313" key="3">
    <source>
        <dbReference type="EMBL" id="KAJ1218105.1"/>
    </source>
</evidence>
<feature type="compositionally biased region" description="Basic and acidic residues" evidence="1">
    <location>
        <begin position="365"/>
        <end position="409"/>
    </location>
</feature>
<name>A0AAV7WVY6_PLEWA</name>
<dbReference type="InterPro" id="IPR035441">
    <property type="entry name" value="TFIIS/LEDGF_dom_sf"/>
</dbReference>
<feature type="region of interest" description="Disordered" evidence="1">
    <location>
        <begin position="504"/>
        <end position="591"/>
    </location>
</feature>
<protein>
    <recommendedName>
        <fullName evidence="2">Lens epithelium-derived growth factor integrase-binding domain-containing protein</fullName>
    </recommendedName>
</protein>
<feature type="region of interest" description="Disordered" evidence="1">
    <location>
        <begin position="240"/>
        <end position="409"/>
    </location>
</feature>
<accession>A0AAV7WVY6</accession>
<evidence type="ECO:0000256" key="1">
    <source>
        <dbReference type="SAM" id="MobiDB-lite"/>
    </source>
</evidence>
<keyword evidence="4" id="KW-1185">Reference proteome</keyword>
<proteinExistence type="predicted"/>
<dbReference type="Pfam" id="PF11467">
    <property type="entry name" value="LEDGF"/>
    <property type="match status" value="1"/>
</dbReference>
<dbReference type="AlphaFoldDB" id="A0AAV7WVY6"/>
<organism evidence="3 4">
    <name type="scientific">Pleurodeles waltl</name>
    <name type="common">Iberian ribbed newt</name>
    <dbReference type="NCBI Taxonomy" id="8319"/>
    <lineage>
        <taxon>Eukaryota</taxon>
        <taxon>Metazoa</taxon>
        <taxon>Chordata</taxon>
        <taxon>Craniata</taxon>
        <taxon>Vertebrata</taxon>
        <taxon>Euteleostomi</taxon>
        <taxon>Amphibia</taxon>
        <taxon>Batrachia</taxon>
        <taxon>Caudata</taxon>
        <taxon>Salamandroidea</taxon>
        <taxon>Salamandridae</taxon>
        <taxon>Pleurodelinae</taxon>
        <taxon>Pleurodeles</taxon>
    </lineage>
</organism>
<feature type="compositionally biased region" description="Basic and acidic residues" evidence="1">
    <location>
        <begin position="265"/>
        <end position="311"/>
    </location>
</feature>
<dbReference type="EMBL" id="JANPWB010000001">
    <property type="protein sequence ID" value="KAJ1218105.1"/>
    <property type="molecule type" value="Genomic_DNA"/>
</dbReference>
<evidence type="ECO:0000313" key="4">
    <source>
        <dbReference type="Proteomes" id="UP001066276"/>
    </source>
</evidence>
<dbReference type="SUPFAM" id="SSF63748">
    <property type="entry name" value="Tudor/PWWP/MBT"/>
    <property type="match status" value="1"/>
</dbReference>
<sequence>MEYGFGVADGLWLILVDEVADGAVKPPTNKMPIFFFGTHETAYLGPKDIFPYLPNKERYAKPNKRKGFNEGLWEIDNNPKVKFSSSNKIFPSIIAEEDDSDEDLQEGTEESDEKMGAKRRKHAVIKVPAKLTSMPSSTETEEKSTGALVDGTAIFDHPSGEDVMKPAEIPVVKARRGRKRKVDIQAEAEQAAAALAAVAASTVTTAAAPLSTVVPKPGPKRGRPVSNPASIAAIATSAATEIKVPKPRGRPRIVRPPPPESNIIGEKDEKPNPAIEEKLQKQLLGKIDEVQKEEEDKSRTQPEKKEDHAGGEPKSTIAVKKGPTSNTDSDGEEHQLQQQEAEEEQKKGKAGKQLQGIPRRNILKTQHEKEATEKKRRDEQVETETSPKEDTKKAEIKKMDKKKEPSTDSRIQRIHAEIKTSLKIDNLDIDRCINALDELASLQVTMQQAQKHTDMITTLKKIRRFKASQIIMEKATMLYNKFKNMFLVGEGDSVITQVLSRSLAEQRQHEEAYKSKDPGKRGPQKKVEKEQSADGKTVNGGRGSQDQTHQNGDSSEENEDKDSSNAKKRKLGGPIASESSKQTNEDSGFEN</sequence>